<dbReference type="GO" id="GO:0000160">
    <property type="term" value="P:phosphorelay signal transduction system"/>
    <property type="evidence" value="ECO:0007669"/>
    <property type="project" value="InterPro"/>
</dbReference>
<feature type="domain" description="GGDEF" evidence="6">
    <location>
        <begin position="330"/>
        <end position="465"/>
    </location>
</feature>
<dbReference type="PANTHER" id="PTHR33121:SF71">
    <property type="entry name" value="OXYGEN SENSOR PROTEIN DOSP"/>
    <property type="match status" value="1"/>
</dbReference>
<dbReference type="InterPro" id="IPR001633">
    <property type="entry name" value="EAL_dom"/>
</dbReference>
<dbReference type="InterPro" id="IPR029016">
    <property type="entry name" value="GAF-like_dom_sf"/>
</dbReference>
<sequence>MKIVIVEDSELISSQIIRALGIDPRIQIMRVVASEREAIDLILALKPDAVLLDLSLSPGTGLAVLAKVRQAGIGSRVFVLTNSVEDEVRQRCEALGISGFYDKSSESEDCFRKVLQLLPPLPDDEDLRLQALYQTMLLDAPEQEEFDAITRLACNAAGTPMALISLVDKDRQWFLSHRGLQLRETSRSIAVCAYTINGRQLMEVPDLGLDARFADNPLVVGDPRLRFYAGMPLVLESGQAVGTLCVLDTQARQLSVQQKFALEALAHCVVVQMELRSKVSLLEREVKGRHAAEQRYHVLAMQDSLTQLPNRLALLDRLGQQIRTSAREASRFAFLFIDLDRFKLINDSLGHEAGDTVLQTVAHRLTQTLRESDTVARLAGDEFAAILCNLPDDAQAPALAMAQKINASLRLPIHLEGTDLHLQASIGIAIYPDHGDNLRDLMRHADLAMYQAKREGGGCSVAYAPTLEVNSSRLLMLEDELEQALEQGEIIAHYQPQLDLQKGALYGMEALARWQHPRLGLLGPDHFIPLAERRAMIRRIGARMLELSLAQIAQWDVQGHAVPKVAVNACALELNPGYLEMVLRTLKKYGLAPQRLEIEITESVLCPDGEMAVGVLRALRNAGVQIAVDDFGSGYSSLGQLRKLPLSTLKIDRSFVSEIVNNRADCTIVDAVVKMAHSLGLHTVAEGAETAQQLGVLKQLGCDAVQGYVHARPMAALACSAWLDERTAATRSDVLLPRIAVVDDELEMVQTVAAMLRDTPYAVDEFTTARGFLASPHVGNYHCTILDLSLPDLDFFDLIAQAAPGLNQSPLVLVSGHPQAVVDVAATVARSQGFIVSDTIHKPFTRSQLRAAVGIPA</sequence>
<dbReference type="SMART" id="SM00267">
    <property type="entry name" value="GGDEF"/>
    <property type="match status" value="1"/>
</dbReference>
<dbReference type="InterPro" id="IPR043128">
    <property type="entry name" value="Rev_trsase/Diguanyl_cyclase"/>
</dbReference>
<protein>
    <submittedName>
        <fullName evidence="7">Response regulator receiver protein</fullName>
    </submittedName>
</protein>
<dbReference type="NCBIfam" id="TIGR00254">
    <property type="entry name" value="GGDEF"/>
    <property type="match status" value="1"/>
</dbReference>
<dbReference type="InterPro" id="IPR011006">
    <property type="entry name" value="CheY-like_superfamily"/>
</dbReference>
<dbReference type="SUPFAM" id="SSF141868">
    <property type="entry name" value="EAL domain-like"/>
    <property type="match status" value="1"/>
</dbReference>
<gene>
    <name evidence="7" type="ORF">DIC66_03620</name>
</gene>
<evidence type="ECO:0000256" key="1">
    <source>
        <dbReference type="ARBA" id="ARBA00022679"/>
    </source>
</evidence>
<organism evidence="7 8">
    <name type="scientific">Rhodoferax lacus</name>
    <dbReference type="NCBI Taxonomy" id="2184758"/>
    <lineage>
        <taxon>Bacteria</taxon>
        <taxon>Pseudomonadati</taxon>
        <taxon>Pseudomonadota</taxon>
        <taxon>Betaproteobacteria</taxon>
        <taxon>Burkholderiales</taxon>
        <taxon>Comamonadaceae</taxon>
        <taxon>Rhodoferax</taxon>
    </lineage>
</organism>
<dbReference type="SMART" id="SM00065">
    <property type="entry name" value="GAF"/>
    <property type="match status" value="1"/>
</dbReference>
<evidence type="ECO:0000256" key="3">
    <source>
        <dbReference type="PROSITE-ProRule" id="PRU00169"/>
    </source>
</evidence>
<dbReference type="InterPro" id="IPR035919">
    <property type="entry name" value="EAL_sf"/>
</dbReference>
<feature type="modified residue" description="4-aspartylphosphate" evidence="3">
    <location>
        <position position="787"/>
    </location>
</feature>
<dbReference type="Gene3D" id="3.30.70.270">
    <property type="match status" value="1"/>
</dbReference>
<evidence type="ECO:0000259" key="6">
    <source>
        <dbReference type="PROSITE" id="PS50887"/>
    </source>
</evidence>
<reference evidence="7 8" key="1">
    <citation type="submission" date="2018-05" db="EMBL/GenBank/DDBJ databases">
        <title>Rhodoferax soyangensis sp.nov., isolated from an oligotrophic freshwater lake.</title>
        <authorList>
            <person name="Park M."/>
        </authorList>
    </citation>
    <scope>NUCLEOTIDE SEQUENCE [LARGE SCALE GENOMIC DNA]</scope>
    <source>
        <strain evidence="7 8">IMCC26218</strain>
    </source>
</reference>
<dbReference type="SUPFAM" id="SSF55073">
    <property type="entry name" value="Nucleotide cyclase"/>
    <property type="match status" value="1"/>
</dbReference>
<dbReference type="FunFam" id="3.30.70.270:FF:000001">
    <property type="entry name" value="Diguanylate cyclase domain protein"/>
    <property type="match status" value="1"/>
</dbReference>
<evidence type="ECO:0000259" key="4">
    <source>
        <dbReference type="PROSITE" id="PS50110"/>
    </source>
</evidence>
<dbReference type="InterPro" id="IPR058245">
    <property type="entry name" value="NreC/VraR/RcsB-like_REC"/>
</dbReference>
<dbReference type="OrthoDB" id="9813903at2"/>
<dbReference type="AlphaFoldDB" id="A0A3E1RGV6"/>
<keyword evidence="1" id="KW-0808">Transferase</keyword>
<keyword evidence="8" id="KW-1185">Reference proteome</keyword>
<dbReference type="GO" id="GO:0071111">
    <property type="term" value="F:cyclic-guanylate-specific phosphodiesterase activity"/>
    <property type="evidence" value="ECO:0007669"/>
    <property type="project" value="InterPro"/>
</dbReference>
<dbReference type="InterPro" id="IPR001789">
    <property type="entry name" value="Sig_transdc_resp-reg_receiver"/>
</dbReference>
<dbReference type="Gene3D" id="3.40.50.2300">
    <property type="match status" value="2"/>
</dbReference>
<dbReference type="EMBL" id="QFZK01000002">
    <property type="protein sequence ID" value="RFO97830.1"/>
    <property type="molecule type" value="Genomic_DNA"/>
</dbReference>
<proteinExistence type="predicted"/>
<dbReference type="RefSeq" id="WP_117174186.1">
    <property type="nucleotide sequence ID" value="NZ_QFZK01000002.1"/>
</dbReference>
<comment type="caution">
    <text evidence="7">The sequence shown here is derived from an EMBL/GenBank/DDBJ whole genome shotgun (WGS) entry which is preliminary data.</text>
</comment>
<dbReference type="CDD" id="cd17535">
    <property type="entry name" value="REC_NarL-like"/>
    <property type="match status" value="1"/>
</dbReference>
<evidence type="ECO:0000313" key="7">
    <source>
        <dbReference type="EMBL" id="RFO97830.1"/>
    </source>
</evidence>
<feature type="domain" description="EAL" evidence="5">
    <location>
        <begin position="474"/>
        <end position="727"/>
    </location>
</feature>
<dbReference type="CDD" id="cd01948">
    <property type="entry name" value="EAL"/>
    <property type="match status" value="1"/>
</dbReference>
<dbReference type="SUPFAM" id="SSF55781">
    <property type="entry name" value="GAF domain-like"/>
    <property type="match status" value="1"/>
</dbReference>
<dbReference type="Proteomes" id="UP000260665">
    <property type="component" value="Unassembled WGS sequence"/>
</dbReference>
<dbReference type="PROSITE" id="PS50887">
    <property type="entry name" value="GGDEF"/>
    <property type="match status" value="1"/>
</dbReference>
<dbReference type="PROSITE" id="PS50883">
    <property type="entry name" value="EAL"/>
    <property type="match status" value="1"/>
</dbReference>
<dbReference type="InterPro" id="IPR029787">
    <property type="entry name" value="Nucleotide_cyclase"/>
</dbReference>
<dbReference type="InterPro" id="IPR000160">
    <property type="entry name" value="GGDEF_dom"/>
</dbReference>
<keyword evidence="2" id="KW-0418">Kinase</keyword>
<evidence type="ECO:0000313" key="8">
    <source>
        <dbReference type="Proteomes" id="UP000260665"/>
    </source>
</evidence>
<dbReference type="CDD" id="cd01949">
    <property type="entry name" value="GGDEF"/>
    <property type="match status" value="1"/>
</dbReference>
<dbReference type="Pfam" id="PF00563">
    <property type="entry name" value="EAL"/>
    <property type="match status" value="1"/>
</dbReference>
<dbReference type="SUPFAM" id="SSF52172">
    <property type="entry name" value="CheY-like"/>
    <property type="match status" value="2"/>
</dbReference>
<dbReference type="GO" id="GO:0016301">
    <property type="term" value="F:kinase activity"/>
    <property type="evidence" value="ECO:0007669"/>
    <property type="project" value="UniProtKB-KW"/>
</dbReference>
<dbReference type="Pfam" id="PF00990">
    <property type="entry name" value="GGDEF"/>
    <property type="match status" value="1"/>
</dbReference>
<dbReference type="Gene3D" id="3.30.450.40">
    <property type="match status" value="1"/>
</dbReference>
<feature type="domain" description="Response regulatory" evidence="4">
    <location>
        <begin position="738"/>
        <end position="857"/>
    </location>
</feature>
<evidence type="ECO:0000256" key="2">
    <source>
        <dbReference type="ARBA" id="ARBA00022777"/>
    </source>
</evidence>
<dbReference type="PROSITE" id="PS50110">
    <property type="entry name" value="RESPONSE_REGULATORY"/>
    <property type="match status" value="2"/>
</dbReference>
<dbReference type="Pfam" id="PF00072">
    <property type="entry name" value="Response_reg"/>
    <property type="match status" value="2"/>
</dbReference>
<dbReference type="Gene3D" id="3.20.20.450">
    <property type="entry name" value="EAL domain"/>
    <property type="match status" value="1"/>
</dbReference>
<dbReference type="Pfam" id="PF01590">
    <property type="entry name" value="GAF"/>
    <property type="match status" value="1"/>
</dbReference>
<feature type="modified residue" description="4-aspartylphosphate" evidence="3">
    <location>
        <position position="53"/>
    </location>
</feature>
<accession>A0A3E1RGV6</accession>
<evidence type="ECO:0000259" key="5">
    <source>
        <dbReference type="PROSITE" id="PS50883"/>
    </source>
</evidence>
<name>A0A3E1RGV6_9BURK</name>
<dbReference type="SMART" id="SM00448">
    <property type="entry name" value="REC"/>
    <property type="match status" value="2"/>
</dbReference>
<dbReference type="PANTHER" id="PTHR33121">
    <property type="entry name" value="CYCLIC DI-GMP PHOSPHODIESTERASE PDEF"/>
    <property type="match status" value="1"/>
</dbReference>
<dbReference type="SMART" id="SM00052">
    <property type="entry name" value="EAL"/>
    <property type="match status" value="1"/>
</dbReference>
<keyword evidence="3" id="KW-0597">Phosphoprotein</keyword>
<dbReference type="InterPro" id="IPR003018">
    <property type="entry name" value="GAF"/>
</dbReference>
<feature type="domain" description="Response regulatory" evidence="4">
    <location>
        <begin position="2"/>
        <end position="118"/>
    </location>
</feature>
<dbReference type="InterPro" id="IPR050706">
    <property type="entry name" value="Cyclic-di-GMP_PDE-like"/>
</dbReference>